<proteinExistence type="predicted"/>
<reference evidence="2" key="1">
    <citation type="journal article" date="2015" name="Nat. Genet.">
        <title>The genome and transcriptome of the zoonotic hookworm Ancylostoma ceylanicum identify infection-specific gene families.</title>
        <authorList>
            <person name="Schwarz E.M."/>
            <person name="Hu Y."/>
            <person name="Antoshechkin I."/>
            <person name="Miller M.M."/>
            <person name="Sternberg P.W."/>
            <person name="Aroian R.V."/>
        </authorList>
    </citation>
    <scope>NUCLEOTIDE SEQUENCE</scope>
    <source>
        <strain evidence="2">HY135</strain>
    </source>
</reference>
<name>A0A016SR64_9BILA</name>
<dbReference type="EMBL" id="JARK01001521">
    <property type="protein sequence ID" value="EYB93188.1"/>
    <property type="molecule type" value="Genomic_DNA"/>
</dbReference>
<comment type="caution">
    <text evidence="1">The sequence shown here is derived from an EMBL/GenBank/DDBJ whole genome shotgun (WGS) entry which is preliminary data.</text>
</comment>
<evidence type="ECO:0000313" key="1">
    <source>
        <dbReference type="EMBL" id="EYB93188.1"/>
    </source>
</evidence>
<evidence type="ECO:0000313" key="2">
    <source>
        <dbReference type="Proteomes" id="UP000024635"/>
    </source>
</evidence>
<keyword evidence="2" id="KW-1185">Reference proteome</keyword>
<sequence>MRGYEVTIMGIITLRCLTALYRVAVHDSALPVLAGHLFLFNPAGEFLKDIQSSLLAPLANAYLILSSIKQL</sequence>
<dbReference type="AlphaFoldDB" id="A0A016SR64"/>
<organism evidence="1 2">
    <name type="scientific">Ancylostoma ceylanicum</name>
    <dbReference type="NCBI Taxonomy" id="53326"/>
    <lineage>
        <taxon>Eukaryota</taxon>
        <taxon>Metazoa</taxon>
        <taxon>Ecdysozoa</taxon>
        <taxon>Nematoda</taxon>
        <taxon>Chromadorea</taxon>
        <taxon>Rhabditida</taxon>
        <taxon>Rhabditina</taxon>
        <taxon>Rhabditomorpha</taxon>
        <taxon>Strongyloidea</taxon>
        <taxon>Ancylostomatidae</taxon>
        <taxon>Ancylostomatinae</taxon>
        <taxon>Ancylostoma</taxon>
    </lineage>
</organism>
<dbReference type="Proteomes" id="UP000024635">
    <property type="component" value="Unassembled WGS sequence"/>
</dbReference>
<accession>A0A016SR64</accession>
<protein>
    <submittedName>
        <fullName evidence="1">Uncharacterized protein</fullName>
    </submittedName>
</protein>
<gene>
    <name evidence="1" type="primary">Acey_s0185.g1035</name>
    <name evidence="1" type="ORF">Y032_0185g1035</name>
</gene>